<accession>A0AAV9EID7</accession>
<evidence type="ECO:0000313" key="2">
    <source>
        <dbReference type="Proteomes" id="UP001180020"/>
    </source>
</evidence>
<proteinExistence type="predicted"/>
<dbReference type="EMBL" id="JAUJYO010000006">
    <property type="protein sequence ID" value="KAK1313279.1"/>
    <property type="molecule type" value="Genomic_DNA"/>
</dbReference>
<comment type="caution">
    <text evidence="1">The sequence shown here is derived from an EMBL/GenBank/DDBJ whole genome shotgun (WGS) entry which is preliminary data.</text>
</comment>
<reference evidence="1" key="2">
    <citation type="submission" date="2023-06" db="EMBL/GenBank/DDBJ databases">
        <authorList>
            <person name="Ma L."/>
            <person name="Liu K.-W."/>
            <person name="Li Z."/>
            <person name="Hsiao Y.-Y."/>
            <person name="Qi Y."/>
            <person name="Fu T."/>
            <person name="Tang G."/>
            <person name="Zhang D."/>
            <person name="Sun W.-H."/>
            <person name="Liu D.-K."/>
            <person name="Li Y."/>
            <person name="Chen G.-Z."/>
            <person name="Liu X.-D."/>
            <person name="Liao X.-Y."/>
            <person name="Jiang Y.-T."/>
            <person name="Yu X."/>
            <person name="Hao Y."/>
            <person name="Huang J."/>
            <person name="Zhao X.-W."/>
            <person name="Ke S."/>
            <person name="Chen Y.-Y."/>
            <person name="Wu W.-L."/>
            <person name="Hsu J.-L."/>
            <person name="Lin Y.-F."/>
            <person name="Huang M.-D."/>
            <person name="Li C.-Y."/>
            <person name="Huang L."/>
            <person name="Wang Z.-W."/>
            <person name="Zhao X."/>
            <person name="Zhong W.-Y."/>
            <person name="Peng D.-H."/>
            <person name="Ahmad S."/>
            <person name="Lan S."/>
            <person name="Zhang J.-S."/>
            <person name="Tsai W.-C."/>
            <person name="Van De Peer Y."/>
            <person name="Liu Z.-J."/>
        </authorList>
    </citation>
    <scope>NUCLEOTIDE SEQUENCE</scope>
    <source>
        <strain evidence="1">CP</strain>
        <tissue evidence="1">Leaves</tissue>
    </source>
</reference>
<dbReference type="Proteomes" id="UP001180020">
    <property type="component" value="Unassembled WGS sequence"/>
</dbReference>
<keyword evidence="2" id="KW-1185">Reference proteome</keyword>
<reference evidence="1" key="1">
    <citation type="journal article" date="2023" name="Nat. Commun.">
        <title>Diploid and tetraploid genomes of Acorus and the evolution of monocots.</title>
        <authorList>
            <person name="Ma L."/>
            <person name="Liu K.W."/>
            <person name="Li Z."/>
            <person name="Hsiao Y.Y."/>
            <person name="Qi Y."/>
            <person name="Fu T."/>
            <person name="Tang G.D."/>
            <person name="Zhang D."/>
            <person name="Sun W.H."/>
            <person name="Liu D.K."/>
            <person name="Li Y."/>
            <person name="Chen G.Z."/>
            <person name="Liu X.D."/>
            <person name="Liao X.Y."/>
            <person name="Jiang Y.T."/>
            <person name="Yu X."/>
            <person name="Hao Y."/>
            <person name="Huang J."/>
            <person name="Zhao X.W."/>
            <person name="Ke S."/>
            <person name="Chen Y.Y."/>
            <person name="Wu W.L."/>
            <person name="Hsu J.L."/>
            <person name="Lin Y.F."/>
            <person name="Huang M.D."/>
            <person name="Li C.Y."/>
            <person name="Huang L."/>
            <person name="Wang Z.W."/>
            <person name="Zhao X."/>
            <person name="Zhong W.Y."/>
            <person name="Peng D.H."/>
            <person name="Ahmad S."/>
            <person name="Lan S."/>
            <person name="Zhang J.S."/>
            <person name="Tsai W.C."/>
            <person name="Van de Peer Y."/>
            <person name="Liu Z.J."/>
        </authorList>
    </citation>
    <scope>NUCLEOTIDE SEQUENCE</scope>
    <source>
        <strain evidence="1">CP</strain>
    </source>
</reference>
<protein>
    <submittedName>
        <fullName evidence="1">Protein ALWAYS EARLY 1</fullName>
    </submittedName>
</protein>
<evidence type="ECO:0000313" key="1">
    <source>
        <dbReference type="EMBL" id="KAK1313279.1"/>
    </source>
</evidence>
<dbReference type="AlphaFoldDB" id="A0AAV9EID7"/>
<sequence>MNRIIPCPPNNEKGIQSIDTIDNFTTPLARCKCQMLVESCIEWSIMNDISRKDYLRLAIMTFPGHSLCHGCIGERYPILETPEQVGPEYVVNSGAYHFLDKNESTIGDDLIESNDAKRKLKGGFKKFMSERTIMTSLGNFLEQDIDCMPLNPLENIPEVLRRQNVIVDKSFNKFNETRPIGWSKEMRIGPIGKPMTENIGGC</sequence>
<gene>
    <name evidence="1" type="primary">ALY1</name>
    <name evidence="1" type="ORF">QJS10_CPA06g01470</name>
</gene>
<name>A0AAV9EID7_ACOCL</name>
<organism evidence="1 2">
    <name type="scientific">Acorus calamus</name>
    <name type="common">Sweet flag</name>
    <dbReference type="NCBI Taxonomy" id="4465"/>
    <lineage>
        <taxon>Eukaryota</taxon>
        <taxon>Viridiplantae</taxon>
        <taxon>Streptophyta</taxon>
        <taxon>Embryophyta</taxon>
        <taxon>Tracheophyta</taxon>
        <taxon>Spermatophyta</taxon>
        <taxon>Magnoliopsida</taxon>
        <taxon>Liliopsida</taxon>
        <taxon>Acoraceae</taxon>
        <taxon>Acorus</taxon>
    </lineage>
</organism>